<organism evidence="2 3">
    <name type="scientific">Candidatus Magasanikbacteria bacterium RIFCSPHIGHO2_01_FULL_33_34</name>
    <dbReference type="NCBI Taxonomy" id="1798671"/>
    <lineage>
        <taxon>Bacteria</taxon>
        <taxon>Candidatus Magasanikiibacteriota</taxon>
    </lineage>
</organism>
<gene>
    <name evidence="2" type="ORF">A2725_00280</name>
</gene>
<name>A0A1F6LLA5_9BACT</name>
<reference evidence="2 3" key="1">
    <citation type="journal article" date="2016" name="Nat. Commun.">
        <title>Thousands of microbial genomes shed light on interconnected biogeochemical processes in an aquifer system.</title>
        <authorList>
            <person name="Anantharaman K."/>
            <person name="Brown C.T."/>
            <person name="Hug L.A."/>
            <person name="Sharon I."/>
            <person name="Castelle C.J."/>
            <person name="Probst A.J."/>
            <person name="Thomas B.C."/>
            <person name="Singh A."/>
            <person name="Wilkins M.J."/>
            <person name="Karaoz U."/>
            <person name="Brodie E.L."/>
            <person name="Williams K.H."/>
            <person name="Hubbard S.S."/>
            <person name="Banfield J.F."/>
        </authorList>
    </citation>
    <scope>NUCLEOTIDE SEQUENCE [LARGE SCALE GENOMIC DNA]</scope>
</reference>
<feature type="transmembrane region" description="Helical" evidence="1">
    <location>
        <begin position="164"/>
        <end position="195"/>
    </location>
</feature>
<proteinExistence type="predicted"/>
<feature type="transmembrane region" description="Helical" evidence="1">
    <location>
        <begin position="258"/>
        <end position="275"/>
    </location>
</feature>
<dbReference type="AlphaFoldDB" id="A0A1F6LLA5"/>
<evidence type="ECO:0000313" key="2">
    <source>
        <dbReference type="EMBL" id="OGH60073.1"/>
    </source>
</evidence>
<feature type="transmembrane region" description="Helical" evidence="1">
    <location>
        <begin position="215"/>
        <end position="237"/>
    </location>
</feature>
<keyword evidence="1" id="KW-0472">Membrane</keyword>
<accession>A0A1F6LLA5</accession>
<feature type="transmembrane region" description="Helical" evidence="1">
    <location>
        <begin position="91"/>
        <end position="113"/>
    </location>
</feature>
<feature type="transmembrane region" description="Helical" evidence="1">
    <location>
        <begin position="295"/>
        <end position="315"/>
    </location>
</feature>
<feature type="transmembrane region" description="Helical" evidence="1">
    <location>
        <begin position="119"/>
        <end position="143"/>
    </location>
</feature>
<keyword evidence="1" id="KW-1133">Transmembrane helix</keyword>
<dbReference type="Proteomes" id="UP000177067">
    <property type="component" value="Unassembled WGS sequence"/>
</dbReference>
<comment type="caution">
    <text evidence="2">The sequence shown here is derived from an EMBL/GenBank/DDBJ whole genome shotgun (WGS) entry which is preliminary data.</text>
</comment>
<dbReference type="EMBL" id="MFPS01000003">
    <property type="protein sequence ID" value="OGH60073.1"/>
    <property type="molecule type" value="Genomic_DNA"/>
</dbReference>
<sequence length="329" mass="37603">MVKRPVKKEKNENSFLRILGAAFFGFLLGSISRIIVSFSTPNILMRINDTSFDEARLLASSSFLSNMVVGAFIIFFTSAVAGFLAKRRGVLVGLLSNLLPIGFWLLAFLYALMAGAHPIRLIFSIPFLQFVIVVVTCIFGGLYGEAYYKKERDLDLDKHGSTIFGVYWAHYLWITPFVFFPFVSAVLAIIYSWLYTFSTDLYFISNFKLWISLAWWFYFFINPLIILGSGIIVVIAFQKFWQVMQFRQTYYDTWEKGGKILLYGIATPVIVKLIVTFTINSTKNMSHSVIGDWKLIMFILVIPVIGILLKGLWWLKDSLTVGVVEKKIK</sequence>
<protein>
    <submittedName>
        <fullName evidence="2">Uncharacterized protein</fullName>
    </submittedName>
</protein>
<keyword evidence="1" id="KW-0812">Transmembrane</keyword>
<feature type="transmembrane region" description="Helical" evidence="1">
    <location>
        <begin position="21"/>
        <end position="43"/>
    </location>
</feature>
<evidence type="ECO:0000313" key="3">
    <source>
        <dbReference type="Proteomes" id="UP000177067"/>
    </source>
</evidence>
<evidence type="ECO:0000256" key="1">
    <source>
        <dbReference type="SAM" id="Phobius"/>
    </source>
</evidence>
<feature type="transmembrane region" description="Helical" evidence="1">
    <location>
        <begin position="63"/>
        <end position="84"/>
    </location>
</feature>